<dbReference type="GO" id="GO:0005886">
    <property type="term" value="C:plasma membrane"/>
    <property type="evidence" value="ECO:0007669"/>
    <property type="project" value="UniProtKB-SubCell"/>
</dbReference>
<evidence type="ECO:0000256" key="2">
    <source>
        <dbReference type="ARBA" id="ARBA00022475"/>
    </source>
</evidence>
<accession>A0A6P7FH18</accession>
<reference evidence="7" key="1">
    <citation type="submission" date="2025-08" db="UniProtKB">
        <authorList>
            <consortium name="RefSeq"/>
        </authorList>
    </citation>
    <scope>IDENTIFICATION</scope>
    <source>
        <tissue evidence="7">Whole insect</tissue>
    </source>
</reference>
<evidence type="ECO:0000256" key="5">
    <source>
        <dbReference type="ARBA" id="ARBA00023136"/>
    </source>
</evidence>
<dbReference type="InParanoid" id="A0A6P7FH18"/>
<dbReference type="Pfam" id="PF08395">
    <property type="entry name" value="7tm_7"/>
    <property type="match status" value="1"/>
</dbReference>
<dbReference type="SUPFAM" id="SSF82199">
    <property type="entry name" value="SET domain"/>
    <property type="match status" value="1"/>
</dbReference>
<protein>
    <submittedName>
        <fullName evidence="7">Uncharacterized protein LOC114329350</fullName>
    </submittedName>
</protein>
<gene>
    <name evidence="7" type="primary">LOC114329350</name>
</gene>
<dbReference type="GO" id="GO:0050909">
    <property type="term" value="P:sensory perception of taste"/>
    <property type="evidence" value="ECO:0007669"/>
    <property type="project" value="InterPro"/>
</dbReference>
<keyword evidence="3 6" id="KW-0812">Transmembrane</keyword>
<evidence type="ECO:0000256" key="1">
    <source>
        <dbReference type="ARBA" id="ARBA00004651"/>
    </source>
</evidence>
<dbReference type="InterPro" id="IPR046341">
    <property type="entry name" value="SET_dom_sf"/>
</dbReference>
<sequence>MPRGCQQHHISGLNDEAKDIMTKYTEEYSKDPFSEVTAEIGKRLQQILSASRQERFDILIILRALYLQKANPKKFETLLKLESHFDRRGPGTEVYKAVQEKIEVLEENYLKPLKLYEEETGQVILPQVSAELIHKIYGILDVNATELIEDVDAMILYPTASLLEHNCIPNTTQIIDEHDNFKITFRAAMILTIITAMSCDKAEKGAIRLAKLCSTLQADVQDPILIEELNGLSEFIMELRPKFTVYGFFNVNQQTIPVFISALTTYLIILIQFKVQK</sequence>
<dbReference type="PANTHER" id="PTHR46455">
    <property type="entry name" value="SET AND MYND DOMAIN CONTAINING, ARTHROPOD-SPECIFIC, MEMBER 4, ISOFORM A"/>
    <property type="match status" value="1"/>
</dbReference>
<name>A0A6P7FH18_DIAVI</name>
<dbReference type="AlphaFoldDB" id="A0A6P7FH18"/>
<evidence type="ECO:0000256" key="6">
    <source>
        <dbReference type="SAM" id="Phobius"/>
    </source>
</evidence>
<keyword evidence="5 6" id="KW-0472">Membrane</keyword>
<organism evidence="7">
    <name type="scientific">Diabrotica virgifera virgifera</name>
    <name type="common">western corn rootworm</name>
    <dbReference type="NCBI Taxonomy" id="50390"/>
    <lineage>
        <taxon>Eukaryota</taxon>
        <taxon>Metazoa</taxon>
        <taxon>Ecdysozoa</taxon>
        <taxon>Arthropoda</taxon>
        <taxon>Hexapoda</taxon>
        <taxon>Insecta</taxon>
        <taxon>Pterygota</taxon>
        <taxon>Neoptera</taxon>
        <taxon>Endopterygota</taxon>
        <taxon>Coleoptera</taxon>
        <taxon>Polyphaga</taxon>
        <taxon>Cucujiformia</taxon>
        <taxon>Chrysomeloidea</taxon>
        <taxon>Chrysomelidae</taxon>
        <taxon>Galerucinae</taxon>
        <taxon>Diabroticina</taxon>
        <taxon>Diabroticites</taxon>
        <taxon>Diabrotica</taxon>
    </lineage>
</organism>
<evidence type="ECO:0000256" key="4">
    <source>
        <dbReference type="ARBA" id="ARBA00022989"/>
    </source>
</evidence>
<evidence type="ECO:0000256" key="3">
    <source>
        <dbReference type="ARBA" id="ARBA00022692"/>
    </source>
</evidence>
<proteinExistence type="predicted"/>
<comment type="subcellular location">
    <subcellularLocation>
        <location evidence="1">Cell membrane</location>
        <topology evidence="1">Multi-pass membrane protein</topology>
    </subcellularLocation>
</comment>
<keyword evidence="4 6" id="KW-1133">Transmembrane helix</keyword>
<keyword evidence="2" id="KW-1003">Cell membrane</keyword>
<dbReference type="InterPro" id="IPR053010">
    <property type="entry name" value="SET_SmydA-8"/>
</dbReference>
<feature type="transmembrane region" description="Helical" evidence="6">
    <location>
        <begin position="256"/>
        <end position="273"/>
    </location>
</feature>
<dbReference type="RefSeq" id="XP_028134212.1">
    <property type="nucleotide sequence ID" value="XM_028278411.1"/>
</dbReference>
<dbReference type="PANTHER" id="PTHR46455:SF2">
    <property type="entry name" value="AT24727P"/>
    <property type="match status" value="1"/>
</dbReference>
<dbReference type="InterPro" id="IPR013604">
    <property type="entry name" value="7TM_chemorcpt"/>
</dbReference>
<evidence type="ECO:0000313" key="7">
    <source>
        <dbReference type="RefSeq" id="XP_028134212.1"/>
    </source>
</evidence>